<keyword evidence="2" id="KW-0472">Membrane</keyword>
<keyword evidence="2" id="KW-0812">Transmembrane</keyword>
<evidence type="ECO:0000313" key="3">
    <source>
        <dbReference type="EMBL" id="QDT37604.1"/>
    </source>
</evidence>
<feature type="transmembrane region" description="Helical" evidence="2">
    <location>
        <begin position="39"/>
        <end position="58"/>
    </location>
</feature>
<reference evidence="3 4" key="1">
    <citation type="submission" date="2019-02" db="EMBL/GenBank/DDBJ databases">
        <title>Deep-cultivation of Planctomycetes and their phenomic and genomic characterization uncovers novel biology.</title>
        <authorList>
            <person name="Wiegand S."/>
            <person name="Jogler M."/>
            <person name="Boedeker C."/>
            <person name="Pinto D."/>
            <person name="Vollmers J."/>
            <person name="Rivas-Marin E."/>
            <person name="Kohn T."/>
            <person name="Peeters S.H."/>
            <person name="Heuer A."/>
            <person name="Rast P."/>
            <person name="Oberbeckmann S."/>
            <person name="Bunk B."/>
            <person name="Jeske O."/>
            <person name="Meyerdierks A."/>
            <person name="Storesund J.E."/>
            <person name="Kallscheuer N."/>
            <person name="Luecker S."/>
            <person name="Lage O.M."/>
            <person name="Pohl T."/>
            <person name="Merkel B.J."/>
            <person name="Hornburger P."/>
            <person name="Mueller R.-W."/>
            <person name="Bruemmer F."/>
            <person name="Labrenz M."/>
            <person name="Spormann A.M."/>
            <person name="Op den Camp H."/>
            <person name="Overmann J."/>
            <person name="Amann R."/>
            <person name="Jetten M.S.M."/>
            <person name="Mascher T."/>
            <person name="Medema M.H."/>
            <person name="Devos D.P."/>
            <person name="Kaster A.-K."/>
            <person name="Ovreas L."/>
            <person name="Rohde M."/>
            <person name="Galperin M.Y."/>
            <person name="Jogler C."/>
        </authorList>
    </citation>
    <scope>NUCLEOTIDE SEQUENCE [LARGE SCALE GENOMIC DNA]</scope>
    <source>
        <strain evidence="3 4">Pan189</strain>
    </source>
</reference>
<evidence type="ECO:0000313" key="4">
    <source>
        <dbReference type="Proteomes" id="UP000317318"/>
    </source>
</evidence>
<proteinExistence type="predicted"/>
<organism evidence="3 4">
    <name type="scientific">Stratiformator vulcanicus</name>
    <dbReference type="NCBI Taxonomy" id="2527980"/>
    <lineage>
        <taxon>Bacteria</taxon>
        <taxon>Pseudomonadati</taxon>
        <taxon>Planctomycetota</taxon>
        <taxon>Planctomycetia</taxon>
        <taxon>Planctomycetales</taxon>
        <taxon>Planctomycetaceae</taxon>
        <taxon>Stratiformator</taxon>
    </lineage>
</organism>
<name>A0A517R199_9PLAN</name>
<feature type="region of interest" description="Disordered" evidence="1">
    <location>
        <begin position="107"/>
        <end position="132"/>
    </location>
</feature>
<protein>
    <submittedName>
        <fullName evidence="3">Uncharacterized protein</fullName>
    </submittedName>
</protein>
<dbReference type="KEGG" id="svp:Pan189_19840"/>
<evidence type="ECO:0000256" key="2">
    <source>
        <dbReference type="SAM" id="Phobius"/>
    </source>
</evidence>
<feature type="transmembrane region" description="Helical" evidence="2">
    <location>
        <begin position="12"/>
        <end position="32"/>
    </location>
</feature>
<gene>
    <name evidence="3" type="ORF">Pan189_19840</name>
</gene>
<dbReference type="EMBL" id="CP036268">
    <property type="protein sequence ID" value="QDT37604.1"/>
    <property type="molecule type" value="Genomic_DNA"/>
</dbReference>
<dbReference type="Proteomes" id="UP000317318">
    <property type="component" value="Chromosome"/>
</dbReference>
<keyword evidence="4" id="KW-1185">Reference proteome</keyword>
<keyword evidence="2" id="KW-1133">Transmembrane helix</keyword>
<accession>A0A517R199</accession>
<evidence type="ECO:0000256" key="1">
    <source>
        <dbReference type="SAM" id="MobiDB-lite"/>
    </source>
</evidence>
<dbReference type="AlphaFoldDB" id="A0A517R199"/>
<feature type="transmembrane region" description="Helical" evidence="2">
    <location>
        <begin position="70"/>
        <end position="89"/>
    </location>
</feature>
<feature type="compositionally biased region" description="Basic residues" evidence="1">
    <location>
        <begin position="107"/>
        <end position="124"/>
    </location>
</feature>
<sequence>MITAVNGHQIPAGYLGGFAFSGFLACVAALCLVEKGRWITGRVVAAGIALGAAAAVFGDLTSAEAKPMDNIGLYIFFVPVGLACAFFAITGNYPEEMPLSEVFARPRKKRKKKGKLTKKKRRTATRLPPPLD</sequence>